<organism evidence="2 3">
    <name type="scientific">Solibaculum intestinale</name>
    <dbReference type="NCBI Taxonomy" id="3133165"/>
    <lineage>
        <taxon>Bacteria</taxon>
        <taxon>Bacillati</taxon>
        <taxon>Bacillota</taxon>
        <taxon>Clostridia</taxon>
        <taxon>Eubacteriales</taxon>
        <taxon>Oscillospiraceae</taxon>
        <taxon>Solibaculum</taxon>
    </lineage>
</organism>
<evidence type="ECO:0000256" key="1">
    <source>
        <dbReference type="SAM" id="MobiDB-lite"/>
    </source>
</evidence>
<dbReference type="RefSeq" id="WP_349219143.1">
    <property type="nucleotide sequence ID" value="NZ_JBBMFD010000009.1"/>
</dbReference>
<evidence type="ECO:0000313" key="2">
    <source>
        <dbReference type="EMBL" id="MEQ2440525.1"/>
    </source>
</evidence>
<protein>
    <submittedName>
        <fullName evidence="2">Uncharacterized protein</fullName>
    </submittedName>
</protein>
<proteinExistence type="predicted"/>
<dbReference type="Proteomes" id="UP001489509">
    <property type="component" value="Unassembled WGS sequence"/>
</dbReference>
<accession>A0ABV1DZR2</accession>
<feature type="compositionally biased region" description="Basic residues" evidence="1">
    <location>
        <begin position="43"/>
        <end position="56"/>
    </location>
</feature>
<evidence type="ECO:0000313" key="3">
    <source>
        <dbReference type="Proteomes" id="UP001489509"/>
    </source>
</evidence>
<keyword evidence="3" id="KW-1185">Reference proteome</keyword>
<gene>
    <name evidence="2" type="ORF">WMO26_06780</name>
</gene>
<name>A0ABV1DZR2_9FIRM</name>
<dbReference type="EMBL" id="JBBMFD010000009">
    <property type="protein sequence ID" value="MEQ2440525.1"/>
    <property type="molecule type" value="Genomic_DNA"/>
</dbReference>
<reference evidence="2 3" key="1">
    <citation type="submission" date="2024-03" db="EMBL/GenBank/DDBJ databases">
        <title>Human intestinal bacterial collection.</title>
        <authorList>
            <person name="Pauvert C."/>
            <person name="Hitch T.C.A."/>
            <person name="Clavel T."/>
        </authorList>
    </citation>
    <scope>NUCLEOTIDE SEQUENCE [LARGE SCALE GENOMIC DNA]</scope>
    <source>
        <strain evidence="2 3">CLA-JM-H44</strain>
    </source>
</reference>
<feature type="region of interest" description="Disordered" evidence="1">
    <location>
        <begin position="43"/>
        <end position="64"/>
    </location>
</feature>
<sequence>MAQYDWNSLEADYVKGGYRSLRAFAEEKSISYPSLLREAKRRPGFVKSKRGRKPHNAARPNGPLQLQNAWNNLLEALESITDANSEWAQQISPRNIYELACALERIQKGCQDSLAMQEDGAKAISEAIGALARRLS</sequence>
<comment type="caution">
    <text evidence="2">The sequence shown here is derived from an EMBL/GenBank/DDBJ whole genome shotgun (WGS) entry which is preliminary data.</text>
</comment>